<sequence length="515" mass="56465">MQNESQENNERPVGKSKKVTPLPKMQIFILLLVMIAEPISSTVIYPFVNQFVKDTGITGGDDRKVGHYAGFLESVFFFAECTTVFQWGRLSDQIGRRPVLLLGPIGLAISLFTFGLSNSFWVLLIARCAQGAFNGNMGVTKTMMFEMTDHTNIAQAYAWHPVMWSSGITLGPLIGGIFALPVRRWPELANTAHFLVTHPYFLPCAITGGLSIISLAIAYIGLKETLPSKLPSRDDDPENEVSESAKASIRTRSAESEFSDSDEESPLLQDQRPRQYGANDTDSAPEATSSTSEVEAEPEVPLKDLLTRPLLVALANHGFLCFLDQAHQALLPLMYSTSIDLGGLGLRPDQIGLIMGVWGACNAVFQVTCFPKLMAMLGPRKLYIRCFAALLVTFSAFPILNCLARWPACPEAAIWLTICCQMTFYTFLFMGYGCTQLFIMDAAPTRNTLGAVNGLGQMMSSVARTVAPSFASSLFSISLQKQLLGGHFVYILLLSITIVGVYMSNQLPSGMRDRT</sequence>
<dbReference type="AlphaFoldDB" id="A0A8H5G7J0"/>
<dbReference type="Proteomes" id="UP000559027">
    <property type="component" value="Unassembled WGS sequence"/>
</dbReference>
<evidence type="ECO:0000256" key="6">
    <source>
        <dbReference type="SAM" id="MobiDB-lite"/>
    </source>
</evidence>
<feature type="transmembrane region" description="Helical" evidence="7">
    <location>
        <begin position="483"/>
        <end position="503"/>
    </location>
</feature>
<dbReference type="EMBL" id="JAACJO010000004">
    <property type="protein sequence ID" value="KAF5359756.1"/>
    <property type="molecule type" value="Genomic_DNA"/>
</dbReference>
<dbReference type="PANTHER" id="PTHR23504">
    <property type="entry name" value="MAJOR FACILITATOR SUPERFAMILY DOMAIN-CONTAINING PROTEIN 10"/>
    <property type="match status" value="1"/>
</dbReference>
<feature type="transmembrane region" description="Helical" evidence="7">
    <location>
        <begin position="27"/>
        <end position="48"/>
    </location>
</feature>
<evidence type="ECO:0000256" key="1">
    <source>
        <dbReference type="ARBA" id="ARBA00004141"/>
    </source>
</evidence>
<keyword evidence="2" id="KW-0813">Transport</keyword>
<evidence type="ECO:0000313" key="10">
    <source>
        <dbReference type="Proteomes" id="UP000559027"/>
    </source>
</evidence>
<dbReference type="GO" id="GO:0022857">
    <property type="term" value="F:transmembrane transporter activity"/>
    <property type="evidence" value="ECO:0007669"/>
    <property type="project" value="InterPro"/>
</dbReference>
<feature type="transmembrane region" description="Helical" evidence="7">
    <location>
        <begin position="68"/>
        <end position="87"/>
    </location>
</feature>
<name>A0A8H5G7J0_9AGAR</name>
<evidence type="ECO:0000256" key="7">
    <source>
        <dbReference type="SAM" id="Phobius"/>
    </source>
</evidence>
<feature type="transmembrane region" description="Helical" evidence="7">
    <location>
        <begin position="99"/>
        <end position="116"/>
    </location>
</feature>
<accession>A0A8H5G7J0</accession>
<evidence type="ECO:0000256" key="2">
    <source>
        <dbReference type="ARBA" id="ARBA00022448"/>
    </source>
</evidence>
<reference evidence="9 10" key="1">
    <citation type="journal article" date="2020" name="ISME J.">
        <title>Uncovering the hidden diversity of litter-decomposition mechanisms in mushroom-forming fungi.</title>
        <authorList>
            <person name="Floudas D."/>
            <person name="Bentzer J."/>
            <person name="Ahren D."/>
            <person name="Johansson T."/>
            <person name="Persson P."/>
            <person name="Tunlid A."/>
        </authorList>
    </citation>
    <scope>NUCLEOTIDE SEQUENCE [LARGE SCALE GENOMIC DNA]</scope>
    <source>
        <strain evidence="9 10">CBS 146.42</strain>
    </source>
</reference>
<dbReference type="InterPro" id="IPR011701">
    <property type="entry name" value="MFS"/>
</dbReference>
<feature type="compositionally biased region" description="Low complexity" evidence="6">
    <location>
        <begin position="280"/>
        <end position="293"/>
    </location>
</feature>
<feature type="transmembrane region" description="Helical" evidence="7">
    <location>
        <begin position="200"/>
        <end position="222"/>
    </location>
</feature>
<keyword evidence="3 7" id="KW-0812">Transmembrane</keyword>
<feature type="region of interest" description="Disordered" evidence="6">
    <location>
        <begin position="228"/>
        <end position="299"/>
    </location>
</feature>
<dbReference type="PROSITE" id="PS50850">
    <property type="entry name" value="MFS"/>
    <property type="match status" value="1"/>
</dbReference>
<feature type="transmembrane region" description="Helical" evidence="7">
    <location>
        <begin position="161"/>
        <end position="180"/>
    </location>
</feature>
<protein>
    <recommendedName>
        <fullName evidence="8">Major facilitator superfamily (MFS) profile domain-containing protein</fullName>
    </recommendedName>
</protein>
<evidence type="ECO:0000259" key="8">
    <source>
        <dbReference type="PROSITE" id="PS50850"/>
    </source>
</evidence>
<feature type="transmembrane region" description="Helical" evidence="7">
    <location>
        <begin position="382"/>
        <end position="400"/>
    </location>
</feature>
<organism evidence="9 10">
    <name type="scientific">Leucocoprinus leucothites</name>
    <dbReference type="NCBI Taxonomy" id="201217"/>
    <lineage>
        <taxon>Eukaryota</taxon>
        <taxon>Fungi</taxon>
        <taxon>Dikarya</taxon>
        <taxon>Basidiomycota</taxon>
        <taxon>Agaricomycotina</taxon>
        <taxon>Agaricomycetes</taxon>
        <taxon>Agaricomycetidae</taxon>
        <taxon>Agaricales</taxon>
        <taxon>Agaricineae</taxon>
        <taxon>Agaricaceae</taxon>
        <taxon>Leucocoprinus</taxon>
    </lineage>
</organism>
<evidence type="ECO:0000313" key="9">
    <source>
        <dbReference type="EMBL" id="KAF5359756.1"/>
    </source>
</evidence>
<dbReference type="Pfam" id="PF07690">
    <property type="entry name" value="MFS_1"/>
    <property type="match status" value="1"/>
</dbReference>
<keyword evidence="10" id="KW-1185">Reference proteome</keyword>
<comment type="caution">
    <text evidence="9">The sequence shown here is derived from an EMBL/GenBank/DDBJ whole genome shotgun (WGS) entry which is preliminary data.</text>
</comment>
<dbReference type="InterPro" id="IPR020846">
    <property type="entry name" value="MFS_dom"/>
</dbReference>
<feature type="transmembrane region" description="Helical" evidence="7">
    <location>
        <begin position="412"/>
        <end position="432"/>
    </location>
</feature>
<dbReference type="GO" id="GO:0016020">
    <property type="term" value="C:membrane"/>
    <property type="evidence" value="ECO:0007669"/>
    <property type="project" value="UniProtKB-SubCell"/>
</dbReference>
<comment type="subcellular location">
    <subcellularLocation>
        <location evidence="1">Membrane</location>
        <topology evidence="1">Multi-pass membrane protein</topology>
    </subcellularLocation>
</comment>
<dbReference type="OrthoDB" id="419616at2759"/>
<dbReference type="Gene3D" id="1.20.1250.20">
    <property type="entry name" value="MFS general substrate transporter like domains"/>
    <property type="match status" value="1"/>
</dbReference>
<keyword evidence="4 7" id="KW-1133">Transmembrane helix</keyword>
<feature type="domain" description="Major facilitator superfamily (MFS) profile" evidence="8">
    <location>
        <begin position="26"/>
        <end position="512"/>
    </location>
</feature>
<proteinExistence type="predicted"/>
<dbReference type="PANTHER" id="PTHR23504:SF15">
    <property type="entry name" value="MAJOR FACILITATOR SUPERFAMILY (MFS) PROFILE DOMAIN-CONTAINING PROTEIN"/>
    <property type="match status" value="1"/>
</dbReference>
<keyword evidence="5 7" id="KW-0472">Membrane</keyword>
<dbReference type="SUPFAM" id="SSF103473">
    <property type="entry name" value="MFS general substrate transporter"/>
    <property type="match status" value="1"/>
</dbReference>
<gene>
    <name evidence="9" type="ORF">D9756_003027</name>
</gene>
<dbReference type="InterPro" id="IPR036259">
    <property type="entry name" value="MFS_trans_sf"/>
</dbReference>
<evidence type="ECO:0000256" key="4">
    <source>
        <dbReference type="ARBA" id="ARBA00022989"/>
    </source>
</evidence>
<evidence type="ECO:0000256" key="5">
    <source>
        <dbReference type="ARBA" id="ARBA00023136"/>
    </source>
</evidence>
<evidence type="ECO:0000256" key="3">
    <source>
        <dbReference type="ARBA" id="ARBA00022692"/>
    </source>
</evidence>